<accession>A0ABN7PVU1</accession>
<dbReference type="SUPFAM" id="SSF54593">
    <property type="entry name" value="Glyoxalase/Bleomycin resistance protein/Dihydroxybiphenyl dioxygenase"/>
    <property type="match status" value="2"/>
</dbReference>
<evidence type="ECO:0000313" key="2">
    <source>
        <dbReference type="EMBL" id="CAG2142474.1"/>
    </source>
</evidence>
<evidence type="ECO:0000259" key="1">
    <source>
        <dbReference type="PROSITE" id="PS51819"/>
    </source>
</evidence>
<sequence>MTTLQTSTPLRLHHLHLRSSAPQVLAAFYEDLFELRPATAPDGLLALAGGERAVVIHSGQAGEAGTLAMAAYAARSAEELAALRARLGDIVQDAGAAGEVFFRSGAFTVTDPQGRRLLFGVPRTRREPDSMAARLQHTVFQTTDLAAVVDFYVNRIGFTISDEVVADDGAVATCFLRSDDEHHSLAFFQGSNNVWDHHCYETTCWNDIRDWADRFARVRRGIFFGPGRHGPGNNLFFMVTDPDGNRVELSAELEQVGADKTPGVWPHEEYTLNSWGRGWIRT</sequence>
<dbReference type="InterPro" id="IPR004360">
    <property type="entry name" value="Glyas_Fos-R_dOase_dom"/>
</dbReference>
<dbReference type="InterPro" id="IPR037523">
    <property type="entry name" value="VOC_core"/>
</dbReference>
<gene>
    <name evidence="2" type="ORF">LMG26411_02219</name>
</gene>
<dbReference type="Pfam" id="PF00903">
    <property type="entry name" value="Glyoxalase"/>
    <property type="match status" value="1"/>
</dbReference>
<reference evidence="2 3" key="1">
    <citation type="submission" date="2021-03" db="EMBL/GenBank/DDBJ databases">
        <authorList>
            <person name="Peeters C."/>
        </authorList>
    </citation>
    <scope>NUCLEOTIDE SEQUENCE [LARGE SCALE GENOMIC DNA]</scope>
    <source>
        <strain evidence="2 3">LMG 26411</strain>
    </source>
</reference>
<dbReference type="EMBL" id="CAJPVI010000011">
    <property type="protein sequence ID" value="CAG2142474.1"/>
    <property type="molecule type" value="Genomic_DNA"/>
</dbReference>
<proteinExistence type="predicted"/>
<comment type="caution">
    <text evidence="2">The sequence shown here is derived from an EMBL/GenBank/DDBJ whole genome shotgun (WGS) entry which is preliminary data.</text>
</comment>
<dbReference type="InterPro" id="IPR029068">
    <property type="entry name" value="Glyas_Bleomycin-R_OHBP_Dase"/>
</dbReference>
<name>A0ABN7PVU1_9BURK</name>
<dbReference type="Gene3D" id="3.10.180.10">
    <property type="entry name" value="2,3-Dihydroxybiphenyl 1,2-Dioxygenase, domain 1"/>
    <property type="match status" value="2"/>
</dbReference>
<organism evidence="2 3">
    <name type="scientific">Cupriavidus numazuensis</name>
    <dbReference type="NCBI Taxonomy" id="221992"/>
    <lineage>
        <taxon>Bacteria</taxon>
        <taxon>Pseudomonadati</taxon>
        <taxon>Pseudomonadota</taxon>
        <taxon>Betaproteobacteria</taxon>
        <taxon>Burkholderiales</taxon>
        <taxon>Burkholderiaceae</taxon>
        <taxon>Cupriavidus</taxon>
    </lineage>
</organism>
<dbReference type="Proteomes" id="UP000672657">
    <property type="component" value="Unassembled WGS sequence"/>
</dbReference>
<evidence type="ECO:0000313" key="3">
    <source>
        <dbReference type="Proteomes" id="UP000672657"/>
    </source>
</evidence>
<dbReference type="PROSITE" id="PS51819">
    <property type="entry name" value="VOC"/>
    <property type="match status" value="1"/>
</dbReference>
<dbReference type="RefSeq" id="WP_211953315.1">
    <property type="nucleotide sequence ID" value="NZ_CAJPVI010000011.1"/>
</dbReference>
<keyword evidence="3" id="KW-1185">Reference proteome</keyword>
<protein>
    <recommendedName>
        <fullName evidence="1">VOC domain-containing protein</fullName>
    </recommendedName>
</protein>
<dbReference type="CDD" id="cd08343">
    <property type="entry name" value="ED_TypeI_classII_C"/>
    <property type="match status" value="1"/>
</dbReference>
<feature type="domain" description="VOC" evidence="1">
    <location>
        <begin position="134"/>
        <end position="252"/>
    </location>
</feature>